<dbReference type="SUPFAM" id="SSF143011">
    <property type="entry name" value="RelE-like"/>
    <property type="match status" value="1"/>
</dbReference>
<proteinExistence type="predicted"/>
<reference evidence="1" key="1">
    <citation type="submission" date="2018-02" db="EMBL/GenBank/DDBJ databases">
        <authorList>
            <person name="Vasarhelyi B.M."/>
            <person name="Deshmukh S."/>
            <person name="Balint B."/>
            <person name="Kukolya J."/>
        </authorList>
    </citation>
    <scope>NUCLEOTIDE SEQUENCE</scope>
    <source>
        <strain evidence="1">KB22</strain>
    </source>
</reference>
<dbReference type="PANTHER" id="PTHR40266">
    <property type="entry name" value="TOXIN HIGB-1"/>
    <property type="match status" value="1"/>
</dbReference>
<dbReference type="Proteomes" id="UP000616201">
    <property type="component" value="Unassembled WGS sequence"/>
</dbReference>
<dbReference type="PANTHER" id="PTHR40266:SF2">
    <property type="entry name" value="TOXIN HIGB-1"/>
    <property type="match status" value="1"/>
</dbReference>
<name>A0A928UTV8_9SPHI</name>
<dbReference type="RefSeq" id="WP_196935201.1">
    <property type="nucleotide sequence ID" value="NZ_MU158698.1"/>
</dbReference>
<evidence type="ECO:0000313" key="1">
    <source>
        <dbReference type="EMBL" id="MBE8713251.1"/>
    </source>
</evidence>
<organism evidence="1 2">
    <name type="scientific">Sphingobacterium hungaricum</name>
    <dbReference type="NCBI Taxonomy" id="2082723"/>
    <lineage>
        <taxon>Bacteria</taxon>
        <taxon>Pseudomonadati</taxon>
        <taxon>Bacteroidota</taxon>
        <taxon>Sphingobacteriia</taxon>
        <taxon>Sphingobacteriales</taxon>
        <taxon>Sphingobacteriaceae</taxon>
        <taxon>Sphingobacterium</taxon>
    </lineage>
</organism>
<dbReference type="AlphaFoldDB" id="A0A928UTV8"/>
<evidence type="ECO:0008006" key="3">
    <source>
        <dbReference type="Google" id="ProtNLM"/>
    </source>
</evidence>
<keyword evidence="2" id="KW-1185">Reference proteome</keyword>
<dbReference type="Gene3D" id="3.30.2310.20">
    <property type="entry name" value="RelE-like"/>
    <property type="match status" value="1"/>
</dbReference>
<dbReference type="InterPro" id="IPR007711">
    <property type="entry name" value="HigB-1"/>
</dbReference>
<dbReference type="InterPro" id="IPR035093">
    <property type="entry name" value="RelE/ParE_toxin_dom_sf"/>
</dbReference>
<dbReference type="Pfam" id="PF05015">
    <property type="entry name" value="HigB-like_toxin"/>
    <property type="match status" value="1"/>
</dbReference>
<accession>A0A928UTV8</accession>
<gene>
    <name evidence="1" type="ORF">C4F49_06135</name>
</gene>
<comment type="caution">
    <text evidence="1">The sequence shown here is derived from an EMBL/GenBank/DDBJ whole genome shotgun (WGS) entry which is preliminary data.</text>
</comment>
<evidence type="ECO:0000313" key="2">
    <source>
        <dbReference type="Proteomes" id="UP000616201"/>
    </source>
</evidence>
<sequence length="95" mass="10941">MIKSFSSKALELLWEENVDKKLPQSCVDRLKRILTLLNSTKTINDLGAVSKSFRLHQLKGPPFKGFWSLDVNANYRVIFRLVDGNVYDVNFVDTH</sequence>
<protein>
    <recommendedName>
        <fullName evidence="3">Proteic killer suppression protein</fullName>
    </recommendedName>
</protein>
<dbReference type="EMBL" id="PRDK01000004">
    <property type="protein sequence ID" value="MBE8713251.1"/>
    <property type="molecule type" value="Genomic_DNA"/>
</dbReference>